<accession>A0A1F4S0H0</accession>
<dbReference type="Proteomes" id="UP000177905">
    <property type="component" value="Unassembled WGS sequence"/>
</dbReference>
<dbReference type="Pfam" id="PF25973">
    <property type="entry name" value="BSH_CzcB"/>
    <property type="match status" value="1"/>
</dbReference>
<dbReference type="Pfam" id="PF25989">
    <property type="entry name" value="YknX_C"/>
    <property type="match status" value="1"/>
</dbReference>
<evidence type="ECO:0000256" key="1">
    <source>
        <dbReference type="ARBA" id="ARBA00004196"/>
    </source>
</evidence>
<comment type="subcellular location">
    <subcellularLocation>
        <location evidence="1">Cell envelope</location>
    </subcellularLocation>
</comment>
<feature type="domain" description="YknX-like beta-barrel" evidence="5">
    <location>
        <begin position="150"/>
        <end position="193"/>
    </location>
</feature>
<sequence>MTIRNVFFGILLLIATLTISSCSGKEEEVLQKVKVERGTIKAQIQSTGIVEPRNRLEIKPPLAGRVDRIMVVEGQNVRKGQIIAYMSSSDRAALLDAARAKGEEEVKHWEDVYKPTPIIAPLNGFVIQKAIEPGQTVTAADPIIVMADHLIVKAQVDETDLASISLGQKVNIVLDAYSDKQISGKVEHIAYESTIVNNVTIYDVDVIPNRVPSFFRAGMSATVNFILGEKSDILVLPLNAVKKMGDKTYVFVEEKEKTKSVQIQTGMEDNLNIEIINGLSATDEVVIPTAKMLESLQSKSGRRGPINPFAKKK</sequence>
<dbReference type="SUPFAM" id="SSF111369">
    <property type="entry name" value="HlyD-like secretion proteins"/>
    <property type="match status" value="1"/>
</dbReference>
<dbReference type="PANTHER" id="PTHR32347:SF14">
    <property type="entry name" value="EFFLUX SYSTEM COMPONENT YKNX-RELATED"/>
    <property type="match status" value="1"/>
</dbReference>
<evidence type="ECO:0008006" key="8">
    <source>
        <dbReference type="Google" id="ProtNLM"/>
    </source>
</evidence>
<evidence type="ECO:0000259" key="3">
    <source>
        <dbReference type="Pfam" id="PF25973"/>
    </source>
</evidence>
<dbReference type="Gene3D" id="2.40.420.20">
    <property type="match status" value="1"/>
</dbReference>
<dbReference type="Gene3D" id="2.40.50.100">
    <property type="match status" value="1"/>
</dbReference>
<evidence type="ECO:0000259" key="5">
    <source>
        <dbReference type="Pfam" id="PF25990"/>
    </source>
</evidence>
<proteinExistence type="predicted"/>
<dbReference type="AlphaFoldDB" id="A0A1F4S0H0"/>
<evidence type="ECO:0000313" key="7">
    <source>
        <dbReference type="Proteomes" id="UP000177905"/>
    </source>
</evidence>
<dbReference type="EMBL" id="MEUA01000047">
    <property type="protein sequence ID" value="OGC13914.1"/>
    <property type="molecule type" value="Genomic_DNA"/>
</dbReference>
<gene>
    <name evidence="6" type="ORF">A2290_02835</name>
</gene>
<evidence type="ECO:0000259" key="4">
    <source>
        <dbReference type="Pfam" id="PF25989"/>
    </source>
</evidence>
<feature type="domain" description="CzcB-like barrel-sandwich hybrid" evidence="3">
    <location>
        <begin position="57"/>
        <end position="148"/>
    </location>
</feature>
<evidence type="ECO:0000256" key="2">
    <source>
        <dbReference type="ARBA" id="ARBA00023054"/>
    </source>
</evidence>
<feature type="domain" description="YknX-like C-terminal permuted SH3-like" evidence="4">
    <location>
        <begin position="234"/>
        <end position="290"/>
    </location>
</feature>
<dbReference type="InterPro" id="IPR058647">
    <property type="entry name" value="BSH_CzcB-like"/>
</dbReference>
<dbReference type="InterPro" id="IPR050465">
    <property type="entry name" value="UPF0194_transport"/>
</dbReference>
<dbReference type="GO" id="GO:0030313">
    <property type="term" value="C:cell envelope"/>
    <property type="evidence" value="ECO:0007669"/>
    <property type="project" value="UniProtKB-SubCell"/>
</dbReference>
<evidence type="ECO:0000313" key="6">
    <source>
        <dbReference type="EMBL" id="OGC13914.1"/>
    </source>
</evidence>
<dbReference type="InterPro" id="IPR058636">
    <property type="entry name" value="Beta-barrel_YknX"/>
</dbReference>
<reference evidence="6 7" key="1">
    <citation type="journal article" date="2016" name="Nat. Commun.">
        <title>Thousands of microbial genomes shed light on interconnected biogeochemical processes in an aquifer system.</title>
        <authorList>
            <person name="Anantharaman K."/>
            <person name="Brown C.T."/>
            <person name="Hug L.A."/>
            <person name="Sharon I."/>
            <person name="Castelle C.J."/>
            <person name="Probst A.J."/>
            <person name="Thomas B.C."/>
            <person name="Singh A."/>
            <person name="Wilkins M.J."/>
            <person name="Karaoz U."/>
            <person name="Brodie E.L."/>
            <person name="Williams K.H."/>
            <person name="Hubbard S.S."/>
            <person name="Banfield J.F."/>
        </authorList>
    </citation>
    <scope>NUCLEOTIDE SEQUENCE [LARGE SCALE GENOMIC DNA]</scope>
</reference>
<protein>
    <recommendedName>
        <fullName evidence="8">RND efflux pump membrane fusion protein barrel-sandwich domain-containing protein</fullName>
    </recommendedName>
</protein>
<dbReference type="Gene3D" id="2.40.30.170">
    <property type="match status" value="1"/>
</dbReference>
<organism evidence="6 7">
    <name type="scientific">candidate division WOR-1 bacterium RIFOXYB2_FULL_36_35</name>
    <dbReference type="NCBI Taxonomy" id="1802578"/>
    <lineage>
        <taxon>Bacteria</taxon>
        <taxon>Bacillati</taxon>
        <taxon>Saganbacteria</taxon>
    </lineage>
</organism>
<name>A0A1F4S0H0_UNCSA</name>
<dbReference type="Pfam" id="PF25990">
    <property type="entry name" value="Beta-barrel_YknX"/>
    <property type="match status" value="1"/>
</dbReference>
<keyword evidence="2" id="KW-0175">Coiled coil</keyword>
<dbReference type="InterPro" id="IPR058637">
    <property type="entry name" value="YknX-like_C"/>
</dbReference>
<comment type="caution">
    <text evidence="6">The sequence shown here is derived from an EMBL/GenBank/DDBJ whole genome shotgun (WGS) entry which is preliminary data.</text>
</comment>
<dbReference type="PROSITE" id="PS51257">
    <property type="entry name" value="PROKAR_LIPOPROTEIN"/>
    <property type="match status" value="1"/>
</dbReference>
<dbReference type="PANTHER" id="PTHR32347">
    <property type="entry name" value="EFFLUX SYSTEM COMPONENT YKNX-RELATED"/>
    <property type="match status" value="1"/>
</dbReference>